<gene>
    <name evidence="1" type="ORF">MGMO_69c00170</name>
</gene>
<keyword evidence="2" id="KW-1185">Reference proteome</keyword>
<sequence>MQLEVKLIEAILLGNFEEAERISAKLQPLPKTLLRPIQNLIKENNLL</sequence>
<dbReference type="Proteomes" id="UP000017842">
    <property type="component" value="Unassembled WGS sequence"/>
</dbReference>
<dbReference type="RefSeq" id="WP_023494827.1">
    <property type="nucleotide sequence ID" value="NZ_AYLO01000066.1"/>
</dbReference>
<evidence type="ECO:0000313" key="2">
    <source>
        <dbReference type="Proteomes" id="UP000017842"/>
    </source>
</evidence>
<reference evidence="1 2" key="1">
    <citation type="journal article" date="2013" name="Genome Announc.">
        <title>Draft Genome Sequence of the Methanotrophic Gammaproteobacterium Methyloglobulus morosus DSM 22980 Strain KoM1.</title>
        <authorList>
            <person name="Poehlein A."/>
            <person name="Deutzmann J.S."/>
            <person name="Daniel R."/>
            <person name="Simeonova D.D."/>
        </authorList>
    </citation>
    <scope>NUCLEOTIDE SEQUENCE [LARGE SCALE GENOMIC DNA]</scope>
    <source>
        <strain evidence="1 2">KoM1</strain>
    </source>
</reference>
<dbReference type="EMBL" id="AYLO01000066">
    <property type="protein sequence ID" value="ESS72150.1"/>
    <property type="molecule type" value="Genomic_DNA"/>
</dbReference>
<organism evidence="1 2">
    <name type="scientific">Methyloglobulus morosus KoM1</name>
    <dbReference type="NCBI Taxonomy" id="1116472"/>
    <lineage>
        <taxon>Bacteria</taxon>
        <taxon>Pseudomonadati</taxon>
        <taxon>Pseudomonadota</taxon>
        <taxon>Gammaproteobacteria</taxon>
        <taxon>Methylococcales</taxon>
        <taxon>Methylococcaceae</taxon>
        <taxon>Methyloglobulus</taxon>
    </lineage>
</organism>
<proteinExistence type="predicted"/>
<evidence type="ECO:0000313" key="1">
    <source>
        <dbReference type="EMBL" id="ESS72150.1"/>
    </source>
</evidence>
<protein>
    <submittedName>
        <fullName evidence="1">Uncharacterized protein</fullName>
    </submittedName>
</protein>
<dbReference type="AlphaFoldDB" id="V5BFU2"/>
<name>V5BFU2_9GAMM</name>
<comment type="caution">
    <text evidence="1">The sequence shown here is derived from an EMBL/GenBank/DDBJ whole genome shotgun (WGS) entry which is preliminary data.</text>
</comment>
<accession>V5BFU2</accession>